<sequence length="274" mass="30255">MSKGQLTLPPNAEPLLPSQNRTAINHHIETNIDSLSGVHSAEAGRLFDRANMNSLELQNRFDVDPVLVADYLRVREDDTLALHPIVCQVVKEEHHDQLLDDLVRTYHDRLIQESGTSRSLEPVPGFPEPALDGLNEGIDLSHRRPEFAINAVEDMDCDGRDIRPATDYPIQAHDIFADLRKKGVVTNLAKSGCEACGHKAGHKLATQLRSEEYTVHGYAGIAASAHPERPLISVQGFDGSSWGSVDVVDLVLDRAREHSFQSDIKVQKAGVLKQ</sequence>
<proteinExistence type="predicted"/>
<evidence type="ECO:0000313" key="1">
    <source>
        <dbReference type="EMBL" id="SIR71450.1"/>
    </source>
</evidence>
<protein>
    <submittedName>
        <fullName evidence="1">Uncharacterized protein</fullName>
    </submittedName>
</protein>
<accession>A0A1N7D6H0</accession>
<gene>
    <name evidence="1" type="ORF">SAMN05421752_10211</name>
</gene>
<evidence type="ECO:0000313" key="2">
    <source>
        <dbReference type="Proteomes" id="UP000185936"/>
    </source>
</evidence>
<dbReference type="RefSeq" id="WP_143823858.1">
    <property type="nucleotide sequence ID" value="NZ_FTNR01000002.1"/>
</dbReference>
<reference evidence="2" key="1">
    <citation type="submission" date="2017-01" db="EMBL/GenBank/DDBJ databases">
        <authorList>
            <person name="Varghese N."/>
            <person name="Submissions S."/>
        </authorList>
    </citation>
    <scope>NUCLEOTIDE SEQUENCE [LARGE SCALE GENOMIC DNA]</scope>
    <source>
        <strain evidence="2">type strain: HArc-</strain>
    </source>
</reference>
<keyword evidence="2" id="KW-1185">Reference proteome</keyword>
<dbReference type="EMBL" id="FTNR01000002">
    <property type="protein sequence ID" value="SIR71450.1"/>
    <property type="molecule type" value="Genomic_DNA"/>
</dbReference>
<name>A0A1N7D6H0_9EURY</name>
<organism evidence="1 2">
    <name type="scientific">Natronorubrum thiooxidans</name>
    <dbReference type="NCBI Taxonomy" id="308853"/>
    <lineage>
        <taxon>Archaea</taxon>
        <taxon>Methanobacteriati</taxon>
        <taxon>Methanobacteriota</taxon>
        <taxon>Stenosarchaea group</taxon>
        <taxon>Halobacteria</taxon>
        <taxon>Halobacteriales</taxon>
        <taxon>Natrialbaceae</taxon>
        <taxon>Natronorubrum</taxon>
    </lineage>
</organism>
<dbReference type="Proteomes" id="UP000185936">
    <property type="component" value="Unassembled WGS sequence"/>
</dbReference>
<dbReference type="AlphaFoldDB" id="A0A1N7D6H0"/>